<comment type="pathway">
    <text evidence="3 9">One-carbon metabolism; tetrahydrofolate interconversion.</text>
</comment>
<dbReference type="CDD" id="cd00378">
    <property type="entry name" value="SHMT"/>
    <property type="match status" value="1"/>
</dbReference>
<keyword evidence="6 9" id="KW-0808">Transferase</keyword>
<accession>A0A086J0P5</accession>
<dbReference type="GO" id="GO:0032259">
    <property type="term" value="P:methylation"/>
    <property type="evidence" value="ECO:0007669"/>
    <property type="project" value="UniProtKB-KW"/>
</dbReference>
<evidence type="ECO:0000256" key="9">
    <source>
        <dbReference type="RuleBase" id="RU000585"/>
    </source>
</evidence>
<dbReference type="GO" id="GO:0004372">
    <property type="term" value="F:glycine hydroxymethyltransferase activity"/>
    <property type="evidence" value="ECO:0007669"/>
    <property type="project" value="UniProtKB-EC"/>
</dbReference>
<organism evidence="11 12">
    <name type="scientific">Nematocida ausubeli (strain ATCC PRA-371 / ERTm2)</name>
    <name type="common">Nematode killer fungus</name>
    <dbReference type="NCBI Taxonomy" id="1913371"/>
    <lineage>
        <taxon>Eukaryota</taxon>
        <taxon>Fungi</taxon>
        <taxon>Fungi incertae sedis</taxon>
        <taxon>Microsporidia</taxon>
        <taxon>Nematocida</taxon>
    </lineage>
</organism>
<dbReference type="EC" id="2.1.2.1" evidence="9"/>
<dbReference type="InterPro" id="IPR019798">
    <property type="entry name" value="Ser_HO-MeTrfase_PLP_BS"/>
</dbReference>
<evidence type="ECO:0000256" key="3">
    <source>
        <dbReference type="ARBA" id="ARBA00004777"/>
    </source>
</evidence>
<gene>
    <name evidence="11" type="ORF">NESG_01694</name>
</gene>
<evidence type="ECO:0000256" key="5">
    <source>
        <dbReference type="ARBA" id="ARBA00022563"/>
    </source>
</evidence>
<dbReference type="AlphaFoldDB" id="A0A086J0P5"/>
<comment type="caution">
    <text evidence="11">The sequence shown here is derived from an EMBL/GenBank/DDBJ whole genome shotgun (WGS) entry which is preliminary data.</text>
</comment>
<comment type="similarity">
    <text evidence="4 9">Belongs to the SHMT family.</text>
</comment>
<dbReference type="HOGENOM" id="CLU_022477_2_1_1"/>
<evidence type="ECO:0000256" key="4">
    <source>
        <dbReference type="ARBA" id="ARBA00006376"/>
    </source>
</evidence>
<dbReference type="SUPFAM" id="SSF53383">
    <property type="entry name" value="PLP-dependent transferases"/>
    <property type="match status" value="1"/>
</dbReference>
<dbReference type="NCBIfam" id="NF000586">
    <property type="entry name" value="PRK00011.1"/>
    <property type="match status" value="1"/>
</dbReference>
<protein>
    <recommendedName>
        <fullName evidence="9">Serine hydroxymethyltransferase</fullName>
        <ecNumber evidence="9">2.1.2.1</ecNumber>
    </recommendedName>
</protein>
<dbReference type="GO" id="GO:0019264">
    <property type="term" value="P:glycine biosynthetic process from serine"/>
    <property type="evidence" value="ECO:0007669"/>
    <property type="project" value="InterPro"/>
</dbReference>
<proteinExistence type="inferred from homology"/>
<keyword evidence="11" id="KW-0489">Methyltransferase</keyword>
<dbReference type="Gene3D" id="3.40.640.10">
    <property type="entry name" value="Type I PLP-dependent aspartate aminotransferase-like (Major domain)"/>
    <property type="match status" value="1"/>
</dbReference>
<dbReference type="Proteomes" id="UP000054524">
    <property type="component" value="Unassembled WGS sequence"/>
</dbReference>
<evidence type="ECO:0000256" key="7">
    <source>
        <dbReference type="ARBA" id="ARBA00022898"/>
    </source>
</evidence>
<dbReference type="InterPro" id="IPR039429">
    <property type="entry name" value="SHMT-like_dom"/>
</dbReference>
<dbReference type="RefSeq" id="XP_052904268.1">
    <property type="nucleotide sequence ID" value="XM_053049318.1"/>
</dbReference>
<dbReference type="GO" id="GO:0008168">
    <property type="term" value="F:methyltransferase activity"/>
    <property type="evidence" value="ECO:0007669"/>
    <property type="project" value="UniProtKB-KW"/>
</dbReference>
<dbReference type="PROSITE" id="PS00096">
    <property type="entry name" value="SHMT"/>
    <property type="match status" value="1"/>
</dbReference>
<dbReference type="InterPro" id="IPR001085">
    <property type="entry name" value="Ser_HO-MeTrfase"/>
</dbReference>
<feature type="domain" description="Serine hydroxymethyltransferase-like" evidence="10">
    <location>
        <begin position="4"/>
        <end position="394"/>
    </location>
</feature>
<dbReference type="UniPathway" id="UPA00193"/>
<comment type="catalytic activity">
    <reaction evidence="1 9">
        <text>(6R)-5,10-methylene-5,6,7,8-tetrahydrofolate + glycine + H2O = (6S)-5,6,7,8-tetrahydrofolate + L-serine</text>
        <dbReference type="Rhea" id="RHEA:15481"/>
        <dbReference type="ChEBI" id="CHEBI:15377"/>
        <dbReference type="ChEBI" id="CHEBI:15636"/>
        <dbReference type="ChEBI" id="CHEBI:33384"/>
        <dbReference type="ChEBI" id="CHEBI:57305"/>
        <dbReference type="ChEBI" id="CHEBI:57453"/>
        <dbReference type="EC" id="2.1.2.1"/>
    </reaction>
</comment>
<comment type="function">
    <text evidence="9">Interconversion of serine and glycine.</text>
</comment>
<evidence type="ECO:0000256" key="6">
    <source>
        <dbReference type="ARBA" id="ARBA00022679"/>
    </source>
</evidence>
<evidence type="ECO:0000256" key="2">
    <source>
        <dbReference type="ARBA" id="ARBA00001933"/>
    </source>
</evidence>
<sequence>MSVEQDSQLKEYVDQEENRQRNSLTLIASENYVFPEIYKYSGSLLTNKYSEGKVGARYYGGTKYIDAIESLCQKRALALFGLDPNEWGVCVQPYSGSVANFSAYSALIGPGGKIMGMNLPAGGHLTHGFQTKTRKVSGTSLYFASYPYEVDEKGVLDYSIIEKRVNEINPELLICGYSAHSQDINYQKLRSIVGSNAFLYADISHISALIACDLMNSPFAHCDVVMTTTHKGLRGPRGAIIIYRKSVTIKGKEYNLEQRMHQAVFPLMQGGPHNQTIAGIAHAMHMAAQPEFKKYGEQVLANSKVMCKFFQEKGYNIITGSTVNHMIIIDLGNMNVGGQEVETFCDALGISINKNSVPRDKGSLFTPSGIRLGTYALTTRGFKEDDIVFVAGMIDSVISLLKETAEERKGYKTLEAWMQEKNILQTSSMQRIIQQVAYFTQVFQIPE</sequence>
<evidence type="ECO:0000259" key="10">
    <source>
        <dbReference type="Pfam" id="PF00464"/>
    </source>
</evidence>
<evidence type="ECO:0000256" key="8">
    <source>
        <dbReference type="PIRSR" id="PIRSR000412-50"/>
    </source>
</evidence>
<evidence type="ECO:0000313" key="12">
    <source>
        <dbReference type="Proteomes" id="UP000054524"/>
    </source>
</evidence>
<dbReference type="PANTHER" id="PTHR11680">
    <property type="entry name" value="SERINE HYDROXYMETHYLTRANSFERASE"/>
    <property type="match status" value="1"/>
</dbReference>
<dbReference type="EMBL" id="AKIJ01000004">
    <property type="protein sequence ID" value="KFG25713.1"/>
    <property type="molecule type" value="Genomic_DNA"/>
</dbReference>
<comment type="cofactor">
    <cofactor evidence="2 8 9">
        <name>pyridoxal 5'-phosphate</name>
        <dbReference type="ChEBI" id="CHEBI:597326"/>
    </cofactor>
</comment>
<name>A0A086J0P5_NEMA1</name>
<reference evidence="11 12" key="1">
    <citation type="journal article" date="2014" name="Genome Announc.">
        <title>Genome Sequence of the Microsporidian Species Nematocida sp1 Strain ERTm6 (ATCC PRA-372).</title>
        <authorList>
            <person name="Bakowski M.A."/>
            <person name="Priest M."/>
            <person name="Young S."/>
            <person name="Cuomo C.A."/>
            <person name="Troemel E.R."/>
        </authorList>
    </citation>
    <scope>NUCLEOTIDE SEQUENCE [LARGE SCALE GENOMIC DNA]</scope>
    <source>
        <strain evidence="11 12">ERTm6</strain>
    </source>
</reference>
<keyword evidence="12" id="KW-1185">Reference proteome</keyword>
<feature type="modified residue" description="N6-(pyridoxal phosphate)lysine" evidence="8">
    <location>
        <position position="231"/>
    </location>
</feature>
<dbReference type="Gene3D" id="3.90.1150.10">
    <property type="entry name" value="Aspartate Aminotransferase, domain 1"/>
    <property type="match status" value="1"/>
</dbReference>
<keyword evidence="7 8" id="KW-0663">Pyridoxal phosphate</keyword>
<dbReference type="InterPro" id="IPR015424">
    <property type="entry name" value="PyrdxlP-dep_Trfase"/>
</dbReference>
<dbReference type="Pfam" id="PF00464">
    <property type="entry name" value="SHMT"/>
    <property type="match status" value="1"/>
</dbReference>
<dbReference type="PANTHER" id="PTHR11680:SF35">
    <property type="entry name" value="SERINE HYDROXYMETHYLTRANSFERASE 1"/>
    <property type="match status" value="1"/>
</dbReference>
<dbReference type="GeneID" id="77676667"/>
<dbReference type="InterPro" id="IPR015422">
    <property type="entry name" value="PyrdxlP-dep_Trfase_small"/>
</dbReference>
<dbReference type="GO" id="GO:0005739">
    <property type="term" value="C:mitochondrion"/>
    <property type="evidence" value="ECO:0007669"/>
    <property type="project" value="TreeGrafter"/>
</dbReference>
<dbReference type="GO" id="GO:0035999">
    <property type="term" value="P:tetrahydrofolate interconversion"/>
    <property type="evidence" value="ECO:0007669"/>
    <property type="project" value="UniProtKB-UniPathway"/>
</dbReference>
<dbReference type="InterPro" id="IPR049943">
    <property type="entry name" value="Ser_HO-MeTrfase-like"/>
</dbReference>
<dbReference type="InterPro" id="IPR015421">
    <property type="entry name" value="PyrdxlP-dep_Trfase_major"/>
</dbReference>
<dbReference type="PIRSF" id="PIRSF000412">
    <property type="entry name" value="SHMT"/>
    <property type="match status" value="1"/>
</dbReference>
<keyword evidence="5 9" id="KW-0554">One-carbon metabolism</keyword>
<evidence type="ECO:0000256" key="1">
    <source>
        <dbReference type="ARBA" id="ARBA00001528"/>
    </source>
</evidence>
<dbReference type="GO" id="GO:0030170">
    <property type="term" value="F:pyridoxal phosphate binding"/>
    <property type="evidence" value="ECO:0007669"/>
    <property type="project" value="InterPro"/>
</dbReference>
<evidence type="ECO:0000313" key="11">
    <source>
        <dbReference type="EMBL" id="KFG25713.1"/>
    </source>
</evidence>